<protein>
    <recommendedName>
        <fullName evidence="1">THIF-type NAD/FAD binding fold domain-containing protein</fullName>
    </recommendedName>
</protein>
<dbReference type="GO" id="GO:0000045">
    <property type="term" value="P:autophagosome assembly"/>
    <property type="evidence" value="ECO:0007669"/>
    <property type="project" value="TreeGrafter"/>
</dbReference>
<evidence type="ECO:0000313" key="2">
    <source>
        <dbReference type="EMBL" id="KAH8493850.1"/>
    </source>
</evidence>
<reference evidence="2" key="1">
    <citation type="journal article" date="2021" name="J. Hered.">
        <title>Genome Assembly of Salicaceae Populus deltoides (Eastern Cottonwood) I-69 Based on Nanopore Sequencing and Hi-C Technologies.</title>
        <authorList>
            <person name="Bai S."/>
            <person name="Wu H."/>
            <person name="Zhang J."/>
            <person name="Pan Z."/>
            <person name="Zhao W."/>
            <person name="Li Z."/>
            <person name="Tong C."/>
        </authorList>
    </citation>
    <scope>NUCLEOTIDE SEQUENCE</scope>
    <source>
        <tissue evidence="2">Leaf</tissue>
    </source>
</reference>
<accession>A0A8T2XLI6</accession>
<dbReference type="GO" id="GO:0019779">
    <property type="term" value="F:Atg8 activating enzyme activity"/>
    <property type="evidence" value="ECO:0007669"/>
    <property type="project" value="TreeGrafter"/>
</dbReference>
<dbReference type="Gene3D" id="3.40.140.100">
    <property type="entry name" value="Ubiquitin-like modifier-activating enzyme ATG7 C-terminal domain"/>
    <property type="match status" value="1"/>
</dbReference>
<comment type="caution">
    <text evidence="2">The sequence shown here is derived from an EMBL/GenBank/DDBJ whole genome shotgun (WGS) entry which is preliminary data.</text>
</comment>
<dbReference type="InterPro" id="IPR000594">
    <property type="entry name" value="ThiF_NAD_FAD-bd"/>
</dbReference>
<sequence length="405" mass="44221">MLIESKCALEWFTSEEAKSVSAACNDWHNSSLSADMPFFFISIASNSHATIRHLKDREACQADNQKLFCLLLAAAIWFLRPISWKRSWLASSQLPSTDLFKMLAVSAADLNLKLMRWRALPSLNFDELSSVRCLLIGAGTLGCQVARMLMVGSQKLHIFQAWGVRKITRLDNGKVAMSNPLRQSLYTLDDCLNGGIVMSIPMPGHPVTSQEEKSVVDDCNCLHNLVDSHDAVFLLTDTRESRCLPTFLSANANKITITAALGFDSFLVMRHGPGPFSFACDLKAEAANNLSADLDNLAITDRGVKRLGCYFCNDVVAPTDSTANGTLDQQCTVTCPGLSPIASSLAAELFVNVLHHPDGMFADGDIANSTSSSGSSELRTSWYFSPPDSGFPLSFFPNDACRPFL</sequence>
<dbReference type="InterPro" id="IPR045886">
    <property type="entry name" value="ThiF/MoeB/HesA"/>
</dbReference>
<dbReference type="GO" id="GO:0000422">
    <property type="term" value="P:autophagy of mitochondrion"/>
    <property type="evidence" value="ECO:0007669"/>
    <property type="project" value="TreeGrafter"/>
</dbReference>
<evidence type="ECO:0000313" key="3">
    <source>
        <dbReference type="Proteomes" id="UP000807159"/>
    </source>
</evidence>
<gene>
    <name evidence="2" type="ORF">H0E87_020566</name>
</gene>
<keyword evidence="3" id="KW-1185">Reference proteome</keyword>
<dbReference type="GO" id="GO:0019778">
    <property type="term" value="F:Atg12 activating enzyme activity"/>
    <property type="evidence" value="ECO:0007669"/>
    <property type="project" value="TreeGrafter"/>
</dbReference>
<evidence type="ECO:0000259" key="1">
    <source>
        <dbReference type="Pfam" id="PF00899"/>
    </source>
</evidence>
<dbReference type="PANTHER" id="PTHR10953">
    <property type="entry name" value="UBIQUITIN-ACTIVATING ENZYME E1"/>
    <property type="match status" value="1"/>
</dbReference>
<dbReference type="EMBL" id="JACEGQ020000011">
    <property type="protein sequence ID" value="KAH8493850.1"/>
    <property type="molecule type" value="Genomic_DNA"/>
</dbReference>
<proteinExistence type="predicted"/>
<organism evidence="2 3">
    <name type="scientific">Populus deltoides</name>
    <name type="common">Eastern poplar</name>
    <name type="synonym">Eastern cottonwood</name>
    <dbReference type="NCBI Taxonomy" id="3696"/>
    <lineage>
        <taxon>Eukaryota</taxon>
        <taxon>Viridiplantae</taxon>
        <taxon>Streptophyta</taxon>
        <taxon>Embryophyta</taxon>
        <taxon>Tracheophyta</taxon>
        <taxon>Spermatophyta</taxon>
        <taxon>Magnoliopsida</taxon>
        <taxon>eudicotyledons</taxon>
        <taxon>Gunneridae</taxon>
        <taxon>Pentapetalae</taxon>
        <taxon>rosids</taxon>
        <taxon>fabids</taxon>
        <taxon>Malpighiales</taxon>
        <taxon>Salicaceae</taxon>
        <taxon>Saliceae</taxon>
        <taxon>Populus</taxon>
    </lineage>
</organism>
<dbReference type="Proteomes" id="UP000807159">
    <property type="component" value="Chromosome 11"/>
</dbReference>
<dbReference type="SUPFAM" id="SSF69572">
    <property type="entry name" value="Activating enzymes of the ubiquitin-like proteins"/>
    <property type="match status" value="1"/>
</dbReference>
<dbReference type="GO" id="GO:0032446">
    <property type="term" value="P:protein modification by small protein conjugation"/>
    <property type="evidence" value="ECO:0007669"/>
    <property type="project" value="TreeGrafter"/>
</dbReference>
<feature type="domain" description="THIF-type NAD/FAD binding fold" evidence="1">
    <location>
        <begin position="116"/>
        <end position="358"/>
    </location>
</feature>
<dbReference type="GO" id="GO:0000407">
    <property type="term" value="C:phagophore assembly site"/>
    <property type="evidence" value="ECO:0007669"/>
    <property type="project" value="TreeGrafter"/>
</dbReference>
<dbReference type="GO" id="GO:0006995">
    <property type="term" value="P:cellular response to nitrogen starvation"/>
    <property type="evidence" value="ECO:0007669"/>
    <property type="project" value="TreeGrafter"/>
</dbReference>
<dbReference type="InterPro" id="IPR035985">
    <property type="entry name" value="Ubiquitin-activating_enz"/>
</dbReference>
<name>A0A8T2XLI6_POPDE</name>
<dbReference type="PANTHER" id="PTHR10953:SF3">
    <property type="entry name" value="UBIQUITIN-LIKE MODIFIER-ACTIVATING ENZYME ATG7"/>
    <property type="match status" value="1"/>
</dbReference>
<dbReference type="AlphaFoldDB" id="A0A8T2XLI6"/>
<dbReference type="Pfam" id="PF00899">
    <property type="entry name" value="ThiF"/>
    <property type="match status" value="1"/>
</dbReference>
<dbReference type="InterPro" id="IPR042523">
    <property type="entry name" value="Atg7_N_2"/>
</dbReference>
<dbReference type="GO" id="GO:0034727">
    <property type="term" value="P:piecemeal microautophagy of the nucleus"/>
    <property type="evidence" value="ECO:0007669"/>
    <property type="project" value="TreeGrafter"/>
</dbReference>
<dbReference type="Gene3D" id="3.40.50.720">
    <property type="entry name" value="NAD(P)-binding Rossmann-like Domain"/>
    <property type="match status" value="2"/>
</dbReference>